<dbReference type="Pfam" id="PF01419">
    <property type="entry name" value="Jacalin"/>
    <property type="match status" value="2"/>
</dbReference>
<dbReference type="Proteomes" id="UP001152803">
    <property type="component" value="Unassembled WGS sequence"/>
</dbReference>
<proteinExistence type="predicted"/>
<accession>A0A9Q1E224</accession>
<dbReference type="InterPro" id="IPR001229">
    <property type="entry name" value="Jacalin-like_lectin_dom"/>
</dbReference>
<dbReference type="GO" id="GO:0030246">
    <property type="term" value="F:carbohydrate binding"/>
    <property type="evidence" value="ECO:0007669"/>
    <property type="project" value="UniProtKB-KW"/>
</dbReference>
<dbReference type="InterPro" id="IPR036404">
    <property type="entry name" value="Jacalin-like_lectin_dom_sf"/>
</dbReference>
<dbReference type="PANTHER" id="PTHR33589:SF3">
    <property type="entry name" value="ZYMOGEN GRANULE MEMBRANE PROTEIN 16-LIKE"/>
    <property type="match status" value="1"/>
</dbReference>
<dbReference type="SMART" id="SM00915">
    <property type="entry name" value="Jacalin"/>
    <property type="match status" value="2"/>
</dbReference>
<evidence type="ECO:0000256" key="1">
    <source>
        <dbReference type="ARBA" id="ARBA00022729"/>
    </source>
</evidence>
<keyword evidence="1 3" id="KW-0732">Signal</keyword>
<dbReference type="InterPro" id="IPR052321">
    <property type="entry name" value="PolyBind_ProtTraffic"/>
</dbReference>
<evidence type="ECO:0000313" key="5">
    <source>
        <dbReference type="EMBL" id="KAJ8288190.1"/>
    </source>
</evidence>
<evidence type="ECO:0000256" key="2">
    <source>
        <dbReference type="ARBA" id="ARBA00022734"/>
    </source>
</evidence>
<organism evidence="5 6">
    <name type="scientific">Conger conger</name>
    <name type="common">Conger eel</name>
    <name type="synonym">Muraena conger</name>
    <dbReference type="NCBI Taxonomy" id="82655"/>
    <lineage>
        <taxon>Eukaryota</taxon>
        <taxon>Metazoa</taxon>
        <taxon>Chordata</taxon>
        <taxon>Craniata</taxon>
        <taxon>Vertebrata</taxon>
        <taxon>Euteleostomi</taxon>
        <taxon>Actinopterygii</taxon>
        <taxon>Neopterygii</taxon>
        <taxon>Teleostei</taxon>
        <taxon>Anguilliformes</taxon>
        <taxon>Congridae</taxon>
        <taxon>Conger</taxon>
    </lineage>
</organism>
<feature type="domain" description="Jacalin-type lectin" evidence="4">
    <location>
        <begin position="171"/>
        <end position="311"/>
    </location>
</feature>
<protein>
    <recommendedName>
        <fullName evidence="4">Jacalin-type lectin domain-containing protein</fullName>
    </recommendedName>
</protein>
<dbReference type="Gene3D" id="2.100.10.30">
    <property type="entry name" value="Jacalin-like lectin domain"/>
    <property type="match status" value="2"/>
</dbReference>
<dbReference type="EMBL" id="JAFJMO010000001">
    <property type="protein sequence ID" value="KAJ8288190.1"/>
    <property type="molecule type" value="Genomic_DNA"/>
</dbReference>
<keyword evidence="2" id="KW-0430">Lectin</keyword>
<name>A0A9Q1E224_CONCO</name>
<dbReference type="SUPFAM" id="SSF51101">
    <property type="entry name" value="Mannose-binding lectins"/>
    <property type="match status" value="2"/>
</dbReference>
<feature type="chain" id="PRO_5040201171" description="Jacalin-type lectin domain-containing protein" evidence="3">
    <location>
        <begin position="17"/>
        <end position="327"/>
    </location>
</feature>
<dbReference type="OrthoDB" id="2415936at2759"/>
<evidence type="ECO:0000313" key="6">
    <source>
        <dbReference type="Proteomes" id="UP001152803"/>
    </source>
</evidence>
<dbReference type="AlphaFoldDB" id="A0A9Q1E224"/>
<feature type="signal peptide" evidence="3">
    <location>
        <begin position="1"/>
        <end position="16"/>
    </location>
</feature>
<keyword evidence="6" id="KW-1185">Reference proteome</keyword>
<feature type="domain" description="Jacalin-type lectin" evidence="4">
    <location>
        <begin position="21"/>
        <end position="161"/>
    </location>
</feature>
<reference evidence="5" key="1">
    <citation type="journal article" date="2023" name="Science">
        <title>Genome structures resolve the early diversification of teleost fishes.</title>
        <authorList>
            <person name="Parey E."/>
            <person name="Louis A."/>
            <person name="Montfort J."/>
            <person name="Bouchez O."/>
            <person name="Roques C."/>
            <person name="Iampietro C."/>
            <person name="Lluch J."/>
            <person name="Castinel A."/>
            <person name="Donnadieu C."/>
            <person name="Desvignes T."/>
            <person name="Floi Bucao C."/>
            <person name="Jouanno E."/>
            <person name="Wen M."/>
            <person name="Mejri S."/>
            <person name="Dirks R."/>
            <person name="Jansen H."/>
            <person name="Henkel C."/>
            <person name="Chen W.J."/>
            <person name="Zahm M."/>
            <person name="Cabau C."/>
            <person name="Klopp C."/>
            <person name="Thompson A.W."/>
            <person name="Robinson-Rechavi M."/>
            <person name="Braasch I."/>
            <person name="Lecointre G."/>
            <person name="Bobe J."/>
            <person name="Postlethwait J.H."/>
            <person name="Berthelot C."/>
            <person name="Roest Crollius H."/>
            <person name="Guiguen Y."/>
        </authorList>
    </citation>
    <scope>NUCLEOTIDE SEQUENCE</scope>
    <source>
        <strain evidence="5">Concon-B</strain>
    </source>
</reference>
<evidence type="ECO:0000259" key="4">
    <source>
        <dbReference type="PROSITE" id="PS51752"/>
    </source>
</evidence>
<sequence>MISIFIFCLCCLTAGARNLPYHFSGAVGRGSGTSFTSDPPNTGTGRITGVKVWELNNGYIRGLQIKHDYDWGELFGRNTDIEHEFILFEHEVIVQVSGKYNPGNWIYLLTFGTNWGRTFTVGQASGISFNFFQAYPLQELVMVSGRFDNNGLSSIAAHWGVLDLGSTDLPYHFSGAVGRGSGTSFTSDPPNTGTGRITGVKVWELNNGYIRGLQIKHDYNWGELFGRNTDIEHEFILFEREVIVQVSGKYNPGNWIYLLTFGTNWGRTFTVGQASGISFNFFQDYPLQELVMVSGRFDNNGLTSIAAHWGILDLGYTGKNESDVAHH</sequence>
<gene>
    <name evidence="5" type="ORF">COCON_G00008490</name>
</gene>
<dbReference type="PANTHER" id="PTHR33589">
    <property type="entry name" value="OS11G0524900 PROTEIN"/>
    <property type="match status" value="1"/>
</dbReference>
<dbReference type="PROSITE" id="PS51752">
    <property type="entry name" value="JACALIN_LECTIN"/>
    <property type="match status" value="2"/>
</dbReference>
<comment type="caution">
    <text evidence="5">The sequence shown here is derived from an EMBL/GenBank/DDBJ whole genome shotgun (WGS) entry which is preliminary data.</text>
</comment>
<evidence type="ECO:0000256" key="3">
    <source>
        <dbReference type="SAM" id="SignalP"/>
    </source>
</evidence>